<gene>
    <name evidence="6" type="ORF">GON04_22770</name>
</gene>
<dbReference type="PANTHER" id="PTHR42789:SF1">
    <property type="entry name" value="D-ISOMER SPECIFIC 2-HYDROXYACID DEHYDROGENASE FAMILY PROTEIN (AFU_ORTHOLOGUE AFUA_6G10090)"/>
    <property type="match status" value="1"/>
</dbReference>
<reference evidence="6 7" key="1">
    <citation type="submission" date="2019-12" db="EMBL/GenBank/DDBJ databases">
        <authorList>
            <person name="Huq M.A."/>
        </authorList>
    </citation>
    <scope>NUCLEOTIDE SEQUENCE [LARGE SCALE GENOMIC DNA]</scope>
    <source>
        <strain evidence="6 7">MAH-25</strain>
    </source>
</reference>
<dbReference type="InterPro" id="IPR050857">
    <property type="entry name" value="D-2-hydroxyacid_DH"/>
</dbReference>
<comment type="similarity">
    <text evidence="1 4">Belongs to the D-isomer specific 2-hydroxyacid dehydrogenase family.</text>
</comment>
<proteinExistence type="inferred from homology"/>
<keyword evidence="7" id="KW-1185">Reference proteome</keyword>
<protein>
    <submittedName>
        <fullName evidence="6">Hydroxyacid dehydrogenase</fullName>
    </submittedName>
</protein>
<evidence type="ECO:0000313" key="6">
    <source>
        <dbReference type="EMBL" id="MVQ32297.1"/>
    </source>
</evidence>
<name>A0A6N8IZN3_9BURK</name>
<evidence type="ECO:0000313" key="7">
    <source>
        <dbReference type="Proteomes" id="UP000469385"/>
    </source>
</evidence>
<feature type="domain" description="S-adenosyl-L-homocysteine hydrolase NAD binding" evidence="5">
    <location>
        <begin position="129"/>
        <end position="323"/>
    </location>
</feature>
<dbReference type="InterPro" id="IPR036291">
    <property type="entry name" value="NAD(P)-bd_dom_sf"/>
</dbReference>
<dbReference type="PROSITE" id="PS00671">
    <property type="entry name" value="D_2_HYDROXYACID_DH_3"/>
    <property type="match status" value="1"/>
</dbReference>
<keyword evidence="3" id="KW-0520">NAD</keyword>
<dbReference type="SUPFAM" id="SSF51735">
    <property type="entry name" value="NAD(P)-binding Rossmann-fold domains"/>
    <property type="match status" value="1"/>
</dbReference>
<evidence type="ECO:0000256" key="3">
    <source>
        <dbReference type="ARBA" id="ARBA00023027"/>
    </source>
</evidence>
<comment type="caution">
    <text evidence="6">The sequence shown here is derived from an EMBL/GenBank/DDBJ whole genome shotgun (WGS) entry which is preliminary data.</text>
</comment>
<dbReference type="Pfam" id="PF00389">
    <property type="entry name" value="2-Hacid_dh"/>
    <property type="match status" value="1"/>
</dbReference>
<sequence length="334" mass="35837">MKVFLSYTREELAGYYSERGLALLRDHVDLVFNETGRVLRGRELAEAAQACRIILAHRSTPGDAETFHASPGLVAFLRGAVDISTIDVAAASACGVLVTHATAGFGTAVAELALGMIFDLARGISRARHLYAGTDDPVLPKGLQVRGSTVGIVGYGTIGRQLAAMCKALDCKVLVSDPHSSIAEPGIEHCTLDELLPRADFVVCLAPSIPQTRNMVDASFLRAMKEGACFLNLSRGELVDDDALEQALDSGRLRGAGLDVGTAKDQKPAARFLRRPDVVAMPHVGGMTGPAREHQTMDTVRQVIALAQGREPEHMVNAAQAHRLRPFLDSRRQP</sequence>
<evidence type="ECO:0000256" key="2">
    <source>
        <dbReference type="ARBA" id="ARBA00023002"/>
    </source>
</evidence>
<dbReference type="InterPro" id="IPR006140">
    <property type="entry name" value="D-isomer_DH_NAD-bd"/>
</dbReference>
<dbReference type="PANTHER" id="PTHR42789">
    <property type="entry name" value="D-ISOMER SPECIFIC 2-HYDROXYACID DEHYDROGENASE FAMILY PROTEIN (AFU_ORTHOLOGUE AFUA_6G10090)"/>
    <property type="match status" value="1"/>
</dbReference>
<evidence type="ECO:0000256" key="1">
    <source>
        <dbReference type="ARBA" id="ARBA00005854"/>
    </source>
</evidence>
<dbReference type="Gene3D" id="3.40.50.720">
    <property type="entry name" value="NAD(P)-binding Rossmann-like Domain"/>
    <property type="match status" value="2"/>
</dbReference>
<dbReference type="EMBL" id="WSEL01000009">
    <property type="protein sequence ID" value="MVQ32297.1"/>
    <property type="molecule type" value="Genomic_DNA"/>
</dbReference>
<dbReference type="GO" id="GO:0016616">
    <property type="term" value="F:oxidoreductase activity, acting on the CH-OH group of donors, NAD or NADP as acceptor"/>
    <property type="evidence" value="ECO:0007669"/>
    <property type="project" value="InterPro"/>
</dbReference>
<dbReference type="Proteomes" id="UP000469385">
    <property type="component" value="Unassembled WGS sequence"/>
</dbReference>
<organism evidence="6 7">
    <name type="scientific">Ramlibacter pinisoli</name>
    <dbReference type="NCBI Taxonomy" id="2682844"/>
    <lineage>
        <taxon>Bacteria</taxon>
        <taxon>Pseudomonadati</taxon>
        <taxon>Pseudomonadota</taxon>
        <taxon>Betaproteobacteria</taxon>
        <taxon>Burkholderiales</taxon>
        <taxon>Comamonadaceae</taxon>
        <taxon>Ramlibacter</taxon>
    </lineage>
</organism>
<accession>A0A6N8IZN3</accession>
<dbReference type="SUPFAM" id="SSF52283">
    <property type="entry name" value="Formate/glycerate dehydrogenase catalytic domain-like"/>
    <property type="match status" value="1"/>
</dbReference>
<dbReference type="SMART" id="SM00997">
    <property type="entry name" value="AdoHcyase_NAD"/>
    <property type="match status" value="1"/>
</dbReference>
<evidence type="ECO:0000259" key="5">
    <source>
        <dbReference type="SMART" id="SM00997"/>
    </source>
</evidence>
<dbReference type="AlphaFoldDB" id="A0A6N8IZN3"/>
<dbReference type="InterPro" id="IPR006139">
    <property type="entry name" value="D-isomer_2_OHA_DH_cat_dom"/>
</dbReference>
<dbReference type="InterPro" id="IPR029753">
    <property type="entry name" value="D-isomer_DH_CS"/>
</dbReference>
<dbReference type="GO" id="GO:0051287">
    <property type="term" value="F:NAD binding"/>
    <property type="evidence" value="ECO:0007669"/>
    <property type="project" value="InterPro"/>
</dbReference>
<dbReference type="Pfam" id="PF02826">
    <property type="entry name" value="2-Hacid_dh_C"/>
    <property type="match status" value="1"/>
</dbReference>
<dbReference type="InterPro" id="IPR015878">
    <property type="entry name" value="Ado_hCys_hydrolase_NAD-bd"/>
</dbReference>
<keyword evidence="2 4" id="KW-0560">Oxidoreductase</keyword>
<evidence type="ECO:0000256" key="4">
    <source>
        <dbReference type="RuleBase" id="RU003719"/>
    </source>
</evidence>